<dbReference type="CDD" id="cd15482">
    <property type="entry name" value="Sialidase_non-viral"/>
    <property type="match status" value="1"/>
</dbReference>
<dbReference type="GO" id="GO:0004553">
    <property type="term" value="F:hydrolase activity, hydrolyzing O-glycosyl compounds"/>
    <property type="evidence" value="ECO:0007669"/>
    <property type="project" value="UniProtKB-ARBA"/>
</dbReference>
<dbReference type="Pfam" id="PF15902">
    <property type="entry name" value="Sortilin-Vps10"/>
    <property type="match status" value="1"/>
</dbReference>
<name>A0A2K1E3S7_9FLAO</name>
<dbReference type="CDD" id="cd06263">
    <property type="entry name" value="MAM"/>
    <property type="match status" value="1"/>
</dbReference>
<evidence type="ECO:0008006" key="6">
    <source>
        <dbReference type="Google" id="ProtNLM"/>
    </source>
</evidence>
<sequence length="1618" mass="176144">MLKGIFFFSIFIPLSKSQILISMKKILLFVFIILTTLSYSQDKWQQMIFDRNANFYEIQSDFELYYKNNVVNPNELPKGKGIKQFKRWEYYWESRIDKNGNFPPDGHVLEEIERYRSRQNESQRYSTGSGNWEIVGPVSLPNNGTGQLNGNGRVNCIAFHPTDPNTIYAGAPSGGFWKSTDNGGSWTDHLNGLTRLGVSSIVIDPTNPDIIYIGTGDRDAGDAPGYGVWRSTDGGNSWTSRNSGMGNRTVYEIIMDPSDSNIMVASTSGSRIYRTTNGGASWSATNIGQNAKDIAFHPGNSNIVYASGTQFHKSTDGGVNWTQITSGVPGSVQRIALAVSANQPDWVYLLAGDGSGLVGIYRSTNSGTSFSTRTTTPNILGYATNGGTGSQAWYDLVIAADPSDANTIYTGGVNLWKSTDGGSTMNCTSYWVGVSGSIDGVHADQHALEFSPHTNVIYSGNDGGVYYSSNGGTNWNDISSGLAIAQIYKIGVSQMSEELIINGYQDNGTAICNRSTFTTEIGGDGMECIIDPTDDNYMYGALYYGDIRRSTNGGTTFGSIANTIGETGGWVTPYKLDPNDPNRMFAGFDNIWRNDAVRTGTTWTQISSFGGTSNIRDIAIAPSNSDVVYVSRYDNSFRRSINATSGSPTWTDLSANLPVSNEPLDIEIDPNDPTHVFIALNNDIYESTDGGVNWTNIAGTLPNLSLNTIVIDQSSPVDAMYVGMDVGVYYKDSNMSDWVSYSTGLANLEITELEIHYGTDCKGKIYAATYGQGLWISDLKDPGNVAPIACFKASSTSGCVGNEFILTDNSDYSPTSWAWTITPGTFSYINSTTSTSQNPEIIFSSAGNYTIELTVSNAYGSDTETKTAYINIGNGTVASNFNEDFESESLCATTNNCGTTVCGLSGFWTNLTNGTDDDIDWRIDENGTPSSNTGPSVDYNLGTSAGNYAYLEASGSCNINTAILESDCIIIDQSYIFSVGYHMYGGNMGSLHIDIFDSGSWQEDFVTPILGNVGNSWNDMTADLSAYVGKTIKIRVRGITGNGFESDLAIDDIKFTALGCSTTTWNGTSWSNGTPSLSKSVTIDGNYDTNIHGSFECCTLLVNSGRTLIINDSDYVSIDNELTNNGTVTIENNGSLIQVNDNAVNTGAINYKRTASIRQLDYVYWSSPIEGFDVAAISPNTPTTLLYTWNPTIVNSNGGQGNWINTPSELMTPGKGYIVRGPSNYTSTAQDFTAEFLNGKPNNGVITLPISRGSYTGADYTGNNSATITRFDDNWNLVGNPYPSAISALDFLNLNSSVIEGAVRIWTHGTLPSSSNADSFYGDFTTSYSPSDYIVHNGTGTVSGPNGFNGLIAGGQGFMVLMKDGSTLTDNLTFNNSLRDISYANNQFYRTSRTEELDRLWLNLSDEDGFSERTLIAYINEATDLKDRLYDAVTMVEGGAQKIYTFIEADKMAIQAFGLPFSVDNIIPVGVNIPNDGNYYISIHAAEGLFNSQDIYLHDLHLNTINNISETPYIFYSEAEEVNNRFVLKFNDAALSSEEFEIITNGITITGKDKIQIESQNENIKSITIYDVLGRKISNAENINNTSFQIDSINKSNRILLLKITLSNDKIVYRKILF</sequence>
<dbReference type="Proteomes" id="UP000236641">
    <property type="component" value="Unassembled WGS sequence"/>
</dbReference>
<dbReference type="SUPFAM" id="SSF49299">
    <property type="entry name" value="PKD domain"/>
    <property type="match status" value="1"/>
</dbReference>
<dbReference type="CDD" id="cd00146">
    <property type="entry name" value="PKD"/>
    <property type="match status" value="1"/>
</dbReference>
<keyword evidence="1" id="KW-0677">Repeat</keyword>
<dbReference type="InterPro" id="IPR013783">
    <property type="entry name" value="Ig-like_fold"/>
</dbReference>
<evidence type="ECO:0000313" key="5">
    <source>
        <dbReference type="Proteomes" id="UP000236641"/>
    </source>
</evidence>
<dbReference type="Gene3D" id="2.60.120.200">
    <property type="match status" value="1"/>
</dbReference>
<evidence type="ECO:0000313" key="4">
    <source>
        <dbReference type="EMBL" id="PNQ74944.1"/>
    </source>
</evidence>
<dbReference type="Gene3D" id="2.130.10.10">
    <property type="entry name" value="YVTN repeat-like/Quinoprotein amine dehydrogenase"/>
    <property type="match status" value="5"/>
</dbReference>
<gene>
    <name evidence="4" type="ORF">C1T31_02075</name>
</gene>
<accession>A0A2K1E3S7</accession>
<dbReference type="PROSITE" id="PS50093">
    <property type="entry name" value="PKD"/>
    <property type="match status" value="1"/>
</dbReference>
<dbReference type="SMART" id="SM00089">
    <property type="entry name" value="PKD"/>
    <property type="match status" value="1"/>
</dbReference>
<feature type="domain" description="PKD" evidence="3">
    <location>
        <begin position="787"/>
        <end position="877"/>
    </location>
</feature>
<comment type="caution">
    <text evidence="4">The sequence shown here is derived from an EMBL/GenBank/DDBJ whole genome shotgun (WGS) entry which is preliminary data.</text>
</comment>
<dbReference type="PANTHER" id="PTHR43739:SF5">
    <property type="entry name" value="EXO-ALPHA-SIALIDASE"/>
    <property type="match status" value="1"/>
</dbReference>
<dbReference type="InterPro" id="IPR035986">
    <property type="entry name" value="PKD_dom_sf"/>
</dbReference>
<dbReference type="SMART" id="SM00137">
    <property type="entry name" value="MAM"/>
    <property type="match status" value="1"/>
</dbReference>
<evidence type="ECO:0000259" key="3">
    <source>
        <dbReference type="PROSITE" id="PS50093"/>
    </source>
</evidence>
<dbReference type="Pfam" id="PF18911">
    <property type="entry name" value="PKD_4"/>
    <property type="match status" value="1"/>
</dbReference>
<dbReference type="PANTHER" id="PTHR43739">
    <property type="entry name" value="XYLOGLUCANASE (EUROFUNG)"/>
    <property type="match status" value="1"/>
</dbReference>
<proteinExistence type="predicted"/>
<dbReference type="InterPro" id="IPR000601">
    <property type="entry name" value="PKD_dom"/>
</dbReference>
<protein>
    <recommendedName>
        <fullName evidence="6">PKD domain-containing protein</fullName>
    </recommendedName>
</protein>
<evidence type="ECO:0000256" key="1">
    <source>
        <dbReference type="ARBA" id="ARBA00022737"/>
    </source>
</evidence>
<feature type="domain" description="MAM" evidence="2">
    <location>
        <begin position="881"/>
        <end position="1062"/>
    </location>
</feature>
<dbReference type="SUPFAM" id="SSF110296">
    <property type="entry name" value="Oligoxyloglucan reducing end-specific cellobiohydrolase"/>
    <property type="match status" value="2"/>
</dbReference>
<reference evidence="4 5" key="1">
    <citation type="submission" date="2018-01" db="EMBL/GenBank/DDBJ databases">
        <title>The draft genome of Hanstruepera neustonica JCM19743.</title>
        <authorList>
            <person name="He R.-H."/>
            <person name="Du Z.-J."/>
        </authorList>
    </citation>
    <scope>NUCLEOTIDE SEQUENCE [LARGE SCALE GENOMIC DNA]</scope>
    <source>
        <strain evidence="4 5">JCM19743</strain>
    </source>
</reference>
<dbReference type="PROSITE" id="PS50060">
    <property type="entry name" value="MAM_2"/>
    <property type="match status" value="1"/>
</dbReference>
<dbReference type="NCBIfam" id="NF033708">
    <property type="entry name" value="T9SS_Cterm_ChiA"/>
    <property type="match status" value="1"/>
</dbReference>
<dbReference type="SUPFAM" id="SSF49899">
    <property type="entry name" value="Concanavalin A-like lectins/glucanases"/>
    <property type="match status" value="1"/>
</dbReference>
<dbReference type="Pfam" id="PF00629">
    <property type="entry name" value="MAM"/>
    <property type="match status" value="1"/>
</dbReference>
<keyword evidence="5" id="KW-1185">Reference proteome</keyword>
<organism evidence="4 5">
    <name type="scientific">Hanstruepera neustonica</name>
    <dbReference type="NCBI Taxonomy" id="1445657"/>
    <lineage>
        <taxon>Bacteria</taxon>
        <taxon>Pseudomonadati</taxon>
        <taxon>Bacteroidota</taxon>
        <taxon>Flavobacteriia</taxon>
        <taxon>Flavobacteriales</taxon>
        <taxon>Flavobacteriaceae</taxon>
        <taxon>Hanstruepera</taxon>
    </lineage>
</organism>
<dbReference type="Gene3D" id="2.60.40.10">
    <property type="entry name" value="Immunoglobulins"/>
    <property type="match status" value="1"/>
</dbReference>
<dbReference type="InterPro" id="IPR015943">
    <property type="entry name" value="WD40/YVTN_repeat-like_dom_sf"/>
</dbReference>
<dbReference type="InterPro" id="IPR052025">
    <property type="entry name" value="Xyloglucanase_GH74"/>
</dbReference>
<dbReference type="GO" id="GO:0010411">
    <property type="term" value="P:xyloglucan metabolic process"/>
    <property type="evidence" value="ECO:0007669"/>
    <property type="project" value="TreeGrafter"/>
</dbReference>
<dbReference type="GO" id="GO:0016020">
    <property type="term" value="C:membrane"/>
    <property type="evidence" value="ECO:0007669"/>
    <property type="project" value="InterPro"/>
</dbReference>
<dbReference type="InterPro" id="IPR031778">
    <property type="entry name" value="Sortilin_N"/>
</dbReference>
<dbReference type="EMBL" id="POWF01000001">
    <property type="protein sequence ID" value="PNQ74944.1"/>
    <property type="molecule type" value="Genomic_DNA"/>
</dbReference>
<dbReference type="InterPro" id="IPR022409">
    <property type="entry name" value="PKD/Chitinase_dom"/>
</dbReference>
<dbReference type="InterPro" id="IPR013320">
    <property type="entry name" value="ConA-like_dom_sf"/>
</dbReference>
<evidence type="ECO:0000259" key="2">
    <source>
        <dbReference type="PROSITE" id="PS50060"/>
    </source>
</evidence>
<dbReference type="OrthoDB" id="9757947at2"/>
<dbReference type="InterPro" id="IPR000998">
    <property type="entry name" value="MAM_dom"/>
</dbReference>